<dbReference type="Proteomes" id="UP000660729">
    <property type="component" value="Unassembled WGS sequence"/>
</dbReference>
<dbReference type="EMBL" id="JABCIY010000209">
    <property type="protein sequence ID" value="KAF7188450.1"/>
    <property type="molecule type" value="Genomic_DNA"/>
</dbReference>
<dbReference type="OrthoDB" id="10446364at2759"/>
<proteinExistence type="predicted"/>
<gene>
    <name evidence="1" type="ORF">HII31_10112</name>
</gene>
<comment type="caution">
    <text evidence="1">The sequence shown here is derived from an EMBL/GenBank/DDBJ whole genome shotgun (WGS) entry which is preliminary data.</text>
</comment>
<evidence type="ECO:0000313" key="2">
    <source>
        <dbReference type="Proteomes" id="UP000660729"/>
    </source>
</evidence>
<keyword evidence="2" id="KW-1185">Reference proteome</keyword>
<sequence>MPISSVLTIFDNTQSHKSHLPAPSTASPQQRFDNAAMGPFNLALFIFLAIFSMNSLADHHFKNCSSFEQFLIRSSVRHAQRLIAFAELDGSSEFIETTGHSDASADLNDMKDRWRAGNMINMITGNAHANFFFADIYTTIAMKLPQITFDCANDNSTIQIMCDAASDSMSKSAQNLSPLFVKTGTGSLTFCKDRALRDHRSSVLQIAHELIEVAEKIESDRRGRAILQNLVAIDYHAQQVIEDLCNLLLSLDEYYVTNFWKRAMDWYGETIGRIAAILT</sequence>
<reference evidence="1" key="1">
    <citation type="submission" date="2020-04" db="EMBL/GenBank/DDBJ databases">
        <title>Draft genome resource of the tomato pathogen Pseudocercospora fuligena.</title>
        <authorList>
            <person name="Zaccaron A."/>
        </authorList>
    </citation>
    <scope>NUCLEOTIDE SEQUENCE</scope>
    <source>
        <strain evidence="1">PF001</strain>
    </source>
</reference>
<protein>
    <submittedName>
        <fullName evidence="1">Uncharacterized protein</fullName>
    </submittedName>
</protein>
<accession>A0A8H6VIW9</accession>
<dbReference type="AlphaFoldDB" id="A0A8H6VIW9"/>
<evidence type="ECO:0000313" key="1">
    <source>
        <dbReference type="EMBL" id="KAF7188450.1"/>
    </source>
</evidence>
<name>A0A8H6VIW9_9PEZI</name>
<organism evidence="1 2">
    <name type="scientific">Pseudocercospora fuligena</name>
    <dbReference type="NCBI Taxonomy" id="685502"/>
    <lineage>
        <taxon>Eukaryota</taxon>
        <taxon>Fungi</taxon>
        <taxon>Dikarya</taxon>
        <taxon>Ascomycota</taxon>
        <taxon>Pezizomycotina</taxon>
        <taxon>Dothideomycetes</taxon>
        <taxon>Dothideomycetidae</taxon>
        <taxon>Mycosphaerellales</taxon>
        <taxon>Mycosphaerellaceae</taxon>
        <taxon>Pseudocercospora</taxon>
    </lineage>
</organism>